<sequence length="2377" mass="272066">MALEKLLIKNFPEIDENINSVTATSDLNLLSIHTKEKALLISLFKRHGNYLTFNNVEKFAWQEDNYSQEDYRLLVVNDQKEICYHSVEVKLPSDQASSVHFSKKQLAKWNLKTIFQSFQEIAKSLSDVSDITILKFEAKEAVFLFDGKVVASFFPSSETYPQIMSIVDLRDDSPSHRKVLLSKEKLFALNDSGTKLTIYSFLNNSKLFEFGFSDYGLKHVNGGAVKNFTVNLTLDLLIFCTEDGQIYSMPLNISSQSSKTSATYSSGIVTAFTKHFPSVKRLNSPRRYSTSSGSFQPLSFTCNTEGLKLRDLFVVENKLCFAYCCDSGYLLGIHTFDSDRPTMSERFPKPAFLIKSGSEEIPFPLLLFNDNRIFLLLYDIEQDKLVNELMIYPSSGTVEILSSLNNWSNIHMDIEVLKLGLSNRQLYTVEFFLRTLFEGFHQFWKSSFTEQWITKVEKECVLWNDILNLVLENVGSNLKDNYSCQYAEQLLQVVIGMVIQIIAVIDSKEIDVHFTQENKNVFLSSFSNILLKMREFLRDPDSDSSVASDNKDIDSFNENYSPEVLNQWIKWKKLTPEEVIQDSILNNTIPLAQSFFSCHCKDGLSSSYTEFEKTAEGLVLHYLRQGLMEETLTVLVNMGTDISFKLLDIFKSTSEKDIRALMENELLNRSLLKQSDQLSLLFVSLLEKLYPCTSFEHARLLLDEKRMLKEDTVCAVSDSEDKLEVGDYMEFNQDNSESGSYCRIVLKWLSSWDSDIQGRILAPHYLKNSLILDYFMKGGNGIEIDKSSVWTYLLEHGNISYLINWVDIWLGVHPQNSGSVSSLDKWPLSQEMINSIPEKATIYVAEALLNELARHGIFCDEELENFPLFLTRIGQSQCDVNDMSVFSSDKSSLSFPDLCHRLVHYCLKHNLNNFLYSFMAKNFNKFSVWPSCHLCNVPLLNLTKAFYKWSQNHNDRQTAYDAIAGVAQYIFRLQNTSPSELLINLPLSLALGVLLFRPQLLSESILELMKCSEGSIQLVREKFLSYPILFNFLFKVPEERTHPDVTVYELLKGSTVFDSSQLFGWQSMNTLKSEDSQNELPHFSLQSLSEQYGLRKELTYLYYLMEGRPHYSYLKFLAQEVEQAQAGLSFSRVRSACRDVTDYALSNYRGSNISAACICFVEILGQDSLPLRACLIAANKLHESQVAEGDKLFNKSLPEIGRKFQQAYLNKDSAVSLVTELENITLNSWNPHDNEPNALLKDIILWMPVMTLSHLHEVEAGNPYLNECARQNNWLKFLLFSQIFQIPKEQVLKAASRFANSCISYHILHSLHQKSSLLYDVAYETKNVPPLKSQQRDMRKSWYSRIGVPQRSPPTDTKKESNRDEDSVSVTSEETSASSDVDLRSFVLKDLFSQLLLANSSDCPWDCLLHTSYEIKNPVLALLAASYPDAGLEKCFFMWLYTNLYRSEKVQKELESTFVNLNITNISTDDLENLIILAVRNLKMLTLWQGVHLFLPDTPLPALMGFLRSFMIYKKCNSSIESFQNQLWDYPKHSEKPSVLHSLHWLENVSVCILKEAAIACATSYERLIMLQHFHHTKLEKTFSKDVLVPEFTKVYKMVHCLSESDQDIDVRSLFLPEEEPLYVNTCWNAIKKLLESYLYDEAQMFSNAANLPQEDMLMLQVNHEVSESLKSQNWCHLSYRVEFWKDILLRLRVLKLHTIIDFLEVQCEISDKYGEKYFLMKSIIDILKENKKRGNPDANSYDIEALNKKMWLWCIKAEVNNELLPEIFDVKKVHDFDVHDAFSDSPVATNLQQLENDSQKEALGSIIGQFLLKKDVPKAFELATTFGYNCSDLKIIKMCLDLARGEIDLSMIDMSFPNCNSEVPTSRTIRSLFLWITSSKVMSAYEKDVIHCMEKLSKNCTIAAPICHQILVHYTIAAVLEMGYMSVAMEKEPFKLLKNILVSKIDDEHILAKNLIVVHDLADTEVAKFLSEEIHRSLKTLITSDLVMIPEEKSAFSEGVVYDPLRTNEGFQLIVKLCQDPSLLGYALMNIFAAECSELNDKSPDKSFSLVVELCICAHECFTAACNMDGISQILHTAQALVTLLEEADQFPIMVHLLTGLGRYSEMMYVFDILKSNEKLTMLFEKKMENVPNLKLALMDYLTRCSQSEGDYFYALASRFGMHREKAQILEMSVQKQLSKLCKRNTVLDNDLKEELEKALQLLSEAAKSYCKADCLHQAQACTCLAQLVALQLYFVPSGVWIIGLDESSVSRFITDHDKFSQAYIVAEEYGNHQLWSQALLHNVVLRGDREYLREFQCYMGLGTSLITDVVKRYQKLSTKTENTVRNMKLLLSLCSNVKAKYTLAQELGFSDMISELLMGEASSYLQDLMANNTLK</sequence>
<feature type="compositionally biased region" description="Basic and acidic residues" evidence="1">
    <location>
        <begin position="1356"/>
        <end position="1366"/>
    </location>
</feature>
<dbReference type="InterPro" id="IPR028107">
    <property type="entry name" value="Spatacsin_C_dom"/>
</dbReference>
<dbReference type="OrthoDB" id="2018754at2759"/>
<dbReference type="InterPro" id="IPR028103">
    <property type="entry name" value="Spatacsin"/>
</dbReference>
<keyword evidence="4" id="KW-1185">Reference proteome</keyword>
<dbReference type="PANTHER" id="PTHR13650:SF0">
    <property type="entry name" value="SPATACSIN"/>
    <property type="match status" value="1"/>
</dbReference>
<evidence type="ECO:0000256" key="1">
    <source>
        <dbReference type="SAM" id="MobiDB-lite"/>
    </source>
</evidence>
<reference evidence="3 4" key="1">
    <citation type="journal article" date="2019" name="Sci. Rep.">
        <title>Orb-weaving spider Araneus ventricosus genome elucidates the spidroin gene catalogue.</title>
        <authorList>
            <person name="Kono N."/>
            <person name="Nakamura H."/>
            <person name="Ohtoshi R."/>
            <person name="Moran D.A.P."/>
            <person name="Shinohara A."/>
            <person name="Yoshida Y."/>
            <person name="Fujiwara M."/>
            <person name="Mori M."/>
            <person name="Tomita M."/>
            <person name="Arakawa K."/>
        </authorList>
    </citation>
    <scope>NUCLEOTIDE SEQUENCE [LARGE SCALE GENOMIC DNA]</scope>
</reference>
<proteinExistence type="predicted"/>
<dbReference type="EMBL" id="BGPR01000856">
    <property type="protein sequence ID" value="GBM38028.1"/>
    <property type="molecule type" value="Genomic_DNA"/>
</dbReference>
<feature type="region of interest" description="Disordered" evidence="1">
    <location>
        <begin position="1346"/>
        <end position="1374"/>
    </location>
</feature>
<name>A0A4Y2FBK5_ARAVE</name>
<dbReference type="GO" id="GO:0007409">
    <property type="term" value="P:axonogenesis"/>
    <property type="evidence" value="ECO:0007669"/>
    <property type="project" value="TreeGrafter"/>
</dbReference>
<organism evidence="3 4">
    <name type="scientific">Araneus ventricosus</name>
    <name type="common">Orbweaver spider</name>
    <name type="synonym">Epeira ventricosa</name>
    <dbReference type="NCBI Taxonomy" id="182803"/>
    <lineage>
        <taxon>Eukaryota</taxon>
        <taxon>Metazoa</taxon>
        <taxon>Ecdysozoa</taxon>
        <taxon>Arthropoda</taxon>
        <taxon>Chelicerata</taxon>
        <taxon>Arachnida</taxon>
        <taxon>Araneae</taxon>
        <taxon>Araneomorphae</taxon>
        <taxon>Entelegynae</taxon>
        <taxon>Araneoidea</taxon>
        <taxon>Araneidae</taxon>
        <taxon>Araneus</taxon>
    </lineage>
</organism>
<feature type="domain" description="Spatacsin C-terminal" evidence="2">
    <location>
        <begin position="2024"/>
        <end position="2317"/>
    </location>
</feature>
<comment type="caution">
    <text evidence="3">The sequence shown here is derived from an EMBL/GenBank/DDBJ whole genome shotgun (WGS) entry which is preliminary data.</text>
</comment>
<accession>A0A4Y2FBK5</accession>
<gene>
    <name evidence="3" type="primary">SPG11_1</name>
    <name evidence="3" type="ORF">AVEN_206855_2</name>
</gene>
<evidence type="ECO:0000259" key="2">
    <source>
        <dbReference type="Pfam" id="PF14649"/>
    </source>
</evidence>
<dbReference type="GO" id="GO:0007268">
    <property type="term" value="P:chemical synaptic transmission"/>
    <property type="evidence" value="ECO:0007669"/>
    <property type="project" value="TreeGrafter"/>
</dbReference>
<dbReference type="GO" id="GO:0045202">
    <property type="term" value="C:synapse"/>
    <property type="evidence" value="ECO:0007669"/>
    <property type="project" value="TreeGrafter"/>
</dbReference>
<dbReference type="Pfam" id="PF14649">
    <property type="entry name" value="Spatacsin_C"/>
    <property type="match status" value="1"/>
</dbReference>
<dbReference type="GO" id="GO:0030425">
    <property type="term" value="C:dendrite"/>
    <property type="evidence" value="ECO:0007669"/>
    <property type="project" value="TreeGrafter"/>
</dbReference>
<evidence type="ECO:0000313" key="3">
    <source>
        <dbReference type="EMBL" id="GBM38028.1"/>
    </source>
</evidence>
<evidence type="ECO:0000313" key="4">
    <source>
        <dbReference type="Proteomes" id="UP000499080"/>
    </source>
</evidence>
<dbReference type="GO" id="GO:0008088">
    <property type="term" value="P:axo-dendritic transport"/>
    <property type="evidence" value="ECO:0007669"/>
    <property type="project" value="TreeGrafter"/>
</dbReference>
<dbReference type="GO" id="GO:0005737">
    <property type="term" value="C:cytoplasm"/>
    <property type="evidence" value="ECO:0007669"/>
    <property type="project" value="TreeGrafter"/>
</dbReference>
<dbReference type="PANTHER" id="PTHR13650">
    <property type="entry name" value="SPATACSIN"/>
    <property type="match status" value="1"/>
</dbReference>
<dbReference type="GO" id="GO:0030424">
    <property type="term" value="C:axon"/>
    <property type="evidence" value="ECO:0007669"/>
    <property type="project" value="TreeGrafter"/>
</dbReference>
<dbReference type="GO" id="GO:0048489">
    <property type="term" value="P:synaptic vesicle transport"/>
    <property type="evidence" value="ECO:0007669"/>
    <property type="project" value="TreeGrafter"/>
</dbReference>
<dbReference type="Proteomes" id="UP000499080">
    <property type="component" value="Unassembled WGS sequence"/>
</dbReference>
<protein>
    <submittedName>
        <fullName evidence="3">Spatacsin</fullName>
    </submittedName>
</protein>